<dbReference type="InterPro" id="IPR012341">
    <property type="entry name" value="6hp_glycosidase-like_sf"/>
</dbReference>
<dbReference type="PANTHER" id="PTHR22298">
    <property type="entry name" value="ENDO-1,4-BETA-GLUCANASE"/>
    <property type="match status" value="1"/>
</dbReference>
<keyword evidence="8 10" id="KW-0326">Glycosidase</keyword>
<dbReference type="InterPro" id="IPR009034">
    <property type="entry name" value="Dockerin_dom_fun_sf"/>
</dbReference>
<sequence length="782" mass="86156">MKFSKILTALLTCGPALIKAASQDYARHLELSILFYEAQRSGKLPANNRIFWRHDSMVDAGKDNKVDLTGGYDAGDNVKFNFPQASALTLLAWGAYKWKDGYKEAGQWDYMKDLLKWGMDYFIRCHTDKYVLYGQVGNGSLDHGAWVAPEDIDYEYPSYKITASAPGSDLAAETSASMVAASLAFRDEDPTYADTLLKHGRELYEFAEKYQGTYDKSITDAKGYYRSYSGFNDELVWGAAMLYAATGEQTYKDKVDKIWNTPYGELDPDRFLGSTGPISWDDKKAAAYALMAITTGESKYIEESTRHSDLMVNYPTTPGGLWYDTNLSMWASNRYAANAAFTVAMLATSMDANDSKRKEYVAFVKKQIDYILGDNPAKVDYVVGADPSSPKAVHHRGASGSKGADKGPDENVFILYGALAGGPGAKDNYKDARNNYEMNEVALDYNAAFQGLLAFLITEGLNVPDPKQTWDGAWPPRQPKPEITWDWKLSADEASYMAGQPEISTGDGLKCASWCFDLEVDSNISVQNMWGGKLVETKGSTYTVCSEYDNGYLDGKGTPQHWNFNFKKPNGGNGLDILPKTAIFYCNGKKNGEAYLVNTDGSGAQTYGWEAGACRPSFLCDGSAPVNTSTKTATKTKTTTTKSSSSTQTSSSYCFSEKLGYKCCKACDTIYTDESGDWGFENNDWCGIPSSCNGQQQVENDVHESGYPYCKTTTDVVYTDSVKWGIENNDWCVIKSNSGASCECWSTSQGYNCCSSTSEVVYTDESGSWGIENGDWCGIKKC</sequence>
<keyword evidence="9 10" id="KW-0624">Polysaccharide degradation</keyword>
<feature type="signal peptide" evidence="11">
    <location>
        <begin position="1"/>
        <end position="20"/>
    </location>
</feature>
<keyword evidence="3 11" id="KW-0732">Signal</keyword>
<keyword evidence="5 10" id="KW-0378">Hydrolase</keyword>
<dbReference type="Gene3D" id="1.50.10.10">
    <property type="match status" value="1"/>
</dbReference>
<dbReference type="PROSITE" id="PS51763">
    <property type="entry name" value="CBM10"/>
    <property type="match status" value="3"/>
</dbReference>
<gene>
    <name evidence="14" type="ORF">BCR36DRAFT_338687</name>
</gene>
<dbReference type="InterPro" id="IPR002883">
    <property type="entry name" value="CBM10/Dockerin_dom"/>
</dbReference>
<dbReference type="STRING" id="1754191.A0A1Y1UUT3"/>
<dbReference type="SUPFAM" id="SSF64571">
    <property type="entry name" value="Cellulose docking domain, dockering"/>
    <property type="match status" value="3"/>
</dbReference>
<evidence type="ECO:0000256" key="8">
    <source>
        <dbReference type="ARBA" id="ARBA00023295"/>
    </source>
</evidence>
<dbReference type="SUPFAM" id="SSF48208">
    <property type="entry name" value="Six-hairpin glycosidases"/>
    <property type="match status" value="1"/>
</dbReference>
<dbReference type="GO" id="GO:0030245">
    <property type="term" value="P:cellulose catabolic process"/>
    <property type="evidence" value="ECO:0007669"/>
    <property type="project" value="UniProtKB-KW"/>
</dbReference>
<dbReference type="Proteomes" id="UP000193719">
    <property type="component" value="Unassembled WGS sequence"/>
</dbReference>
<dbReference type="AlphaFoldDB" id="A0A1Y1UUT3"/>
<protein>
    <recommendedName>
        <fullName evidence="11">Endoglucanase</fullName>
        <ecNumber evidence="11">3.2.1.4</ecNumber>
    </recommendedName>
</protein>
<dbReference type="Gene3D" id="3.90.1220.10">
    <property type="entry name" value="Cellulose docking domain, dockering"/>
    <property type="match status" value="3"/>
</dbReference>
<evidence type="ECO:0000256" key="12">
    <source>
        <dbReference type="SAM" id="MobiDB-lite"/>
    </source>
</evidence>
<evidence type="ECO:0000256" key="5">
    <source>
        <dbReference type="ARBA" id="ARBA00022801"/>
    </source>
</evidence>
<comment type="similarity">
    <text evidence="2 10 11">Belongs to the glycosyl hydrolase 9 (cellulase E) family.</text>
</comment>
<dbReference type="GO" id="GO:0008810">
    <property type="term" value="F:cellulase activity"/>
    <property type="evidence" value="ECO:0007669"/>
    <property type="project" value="UniProtKB-EC"/>
</dbReference>
<evidence type="ECO:0000256" key="3">
    <source>
        <dbReference type="ARBA" id="ARBA00022729"/>
    </source>
</evidence>
<keyword evidence="4" id="KW-0677">Repeat</keyword>
<reference evidence="14 15" key="2">
    <citation type="submission" date="2016-08" db="EMBL/GenBank/DDBJ databases">
        <title>Pervasive Adenine N6-methylation of Active Genes in Fungi.</title>
        <authorList>
            <consortium name="DOE Joint Genome Institute"/>
            <person name="Mondo S.J."/>
            <person name="Dannebaum R.O."/>
            <person name="Kuo R.C."/>
            <person name="Labutti K."/>
            <person name="Haridas S."/>
            <person name="Kuo A."/>
            <person name="Salamov A."/>
            <person name="Ahrendt S.R."/>
            <person name="Lipzen A."/>
            <person name="Sullivan W."/>
            <person name="Andreopoulos W.B."/>
            <person name="Clum A."/>
            <person name="Lindquist E."/>
            <person name="Daum C."/>
            <person name="Ramamoorthy G.K."/>
            <person name="Gryganskyi A."/>
            <person name="Culley D."/>
            <person name="Magnuson J.K."/>
            <person name="James T.Y."/>
            <person name="O'Malley M.A."/>
            <person name="Stajich J.E."/>
            <person name="Spatafora J.W."/>
            <person name="Visel A."/>
            <person name="Grigoriev I.V."/>
        </authorList>
    </citation>
    <scope>NUCLEOTIDE SEQUENCE [LARGE SCALE GENOMIC DNA]</scope>
    <source>
        <strain evidence="15">finn</strain>
    </source>
</reference>
<evidence type="ECO:0000256" key="10">
    <source>
        <dbReference type="PROSITE-ProRule" id="PRU10060"/>
    </source>
</evidence>
<organism evidence="14 15">
    <name type="scientific">Piromyces finnis</name>
    <dbReference type="NCBI Taxonomy" id="1754191"/>
    <lineage>
        <taxon>Eukaryota</taxon>
        <taxon>Fungi</taxon>
        <taxon>Fungi incertae sedis</taxon>
        <taxon>Chytridiomycota</taxon>
        <taxon>Chytridiomycota incertae sedis</taxon>
        <taxon>Neocallimastigomycetes</taxon>
        <taxon>Neocallimastigales</taxon>
        <taxon>Neocallimastigaceae</taxon>
        <taxon>Piromyces</taxon>
    </lineage>
</organism>
<evidence type="ECO:0000256" key="11">
    <source>
        <dbReference type="RuleBase" id="RU361166"/>
    </source>
</evidence>
<comment type="catalytic activity">
    <reaction evidence="1 11">
        <text>Endohydrolysis of (1-&gt;4)-beta-D-glucosidic linkages in cellulose, lichenin and cereal beta-D-glucans.</text>
        <dbReference type="EC" id="3.2.1.4"/>
    </reaction>
</comment>
<keyword evidence="7 10" id="KW-0119">Carbohydrate metabolism</keyword>
<dbReference type="OrthoDB" id="10257085at2759"/>
<keyword evidence="6 11" id="KW-0136">Cellulose degradation</keyword>
<dbReference type="Pfam" id="PF00759">
    <property type="entry name" value="Glyco_hydro_9"/>
    <property type="match status" value="1"/>
</dbReference>
<evidence type="ECO:0000256" key="2">
    <source>
        <dbReference type="ARBA" id="ARBA00007072"/>
    </source>
</evidence>
<feature type="domain" description="CBM10" evidence="13">
    <location>
        <begin position="743"/>
        <end position="780"/>
    </location>
</feature>
<evidence type="ECO:0000313" key="14">
    <source>
        <dbReference type="EMBL" id="ORX41785.1"/>
    </source>
</evidence>
<keyword evidence="15" id="KW-1185">Reference proteome</keyword>
<proteinExistence type="inferred from homology"/>
<evidence type="ECO:0000256" key="7">
    <source>
        <dbReference type="ARBA" id="ARBA00023277"/>
    </source>
</evidence>
<feature type="domain" description="CBM10" evidence="13">
    <location>
        <begin position="653"/>
        <end position="689"/>
    </location>
</feature>
<dbReference type="InterPro" id="IPR033126">
    <property type="entry name" value="Glyco_hydro_9_Asp/Glu_AS"/>
</dbReference>
<dbReference type="InterPro" id="IPR008928">
    <property type="entry name" value="6-hairpin_glycosidase_sf"/>
</dbReference>
<name>A0A1Y1UUT3_9FUNG</name>
<dbReference type="Pfam" id="PF02013">
    <property type="entry name" value="CBM_10"/>
    <property type="match status" value="3"/>
</dbReference>
<evidence type="ECO:0000313" key="15">
    <source>
        <dbReference type="Proteomes" id="UP000193719"/>
    </source>
</evidence>
<evidence type="ECO:0000256" key="6">
    <source>
        <dbReference type="ARBA" id="ARBA00023001"/>
    </source>
</evidence>
<dbReference type="EC" id="3.2.1.4" evidence="11"/>
<dbReference type="EMBL" id="MCFH01000078">
    <property type="protein sequence ID" value="ORX41785.1"/>
    <property type="molecule type" value="Genomic_DNA"/>
</dbReference>
<evidence type="ECO:0000259" key="13">
    <source>
        <dbReference type="PROSITE" id="PS51763"/>
    </source>
</evidence>
<dbReference type="PROSITE" id="PS00698">
    <property type="entry name" value="GH9_3"/>
    <property type="match status" value="1"/>
</dbReference>
<feature type="chain" id="PRO_5011835340" description="Endoglucanase" evidence="11">
    <location>
        <begin position="21"/>
        <end position="782"/>
    </location>
</feature>
<dbReference type="InterPro" id="IPR001701">
    <property type="entry name" value="Glyco_hydro_9"/>
</dbReference>
<accession>A0A1Y1UUT3</accession>
<feature type="region of interest" description="Disordered" evidence="12">
    <location>
        <begin position="630"/>
        <end position="651"/>
    </location>
</feature>
<feature type="region of interest" description="Disordered" evidence="12">
    <location>
        <begin position="387"/>
        <end position="406"/>
    </location>
</feature>
<comment type="caution">
    <text evidence="14">The sequence shown here is derived from an EMBL/GenBank/DDBJ whole genome shotgun (WGS) entry which is preliminary data.</text>
</comment>
<evidence type="ECO:0000256" key="4">
    <source>
        <dbReference type="ARBA" id="ARBA00022737"/>
    </source>
</evidence>
<feature type="active site" evidence="10">
    <location>
        <position position="440"/>
    </location>
</feature>
<feature type="active site" evidence="10">
    <location>
        <position position="431"/>
    </location>
</feature>
<reference evidence="14 15" key="1">
    <citation type="submission" date="2016-08" db="EMBL/GenBank/DDBJ databases">
        <title>Genomes of anaerobic fungi encode conserved fungal cellulosomes for biomass hydrolysis.</title>
        <authorList>
            <consortium name="DOE Joint Genome Institute"/>
            <person name="Haitjema C.H."/>
            <person name="Gilmore S.P."/>
            <person name="Henske J.K."/>
            <person name="Solomon K.V."/>
            <person name="De Groot R."/>
            <person name="Kuo A."/>
            <person name="Mondo S.J."/>
            <person name="Salamov A.A."/>
            <person name="Labutti K."/>
            <person name="Zhao Z."/>
            <person name="Chiniquy J."/>
            <person name="Barry K."/>
            <person name="Brewer H.M."/>
            <person name="Purvine S.O."/>
            <person name="Wright A.T."/>
            <person name="Boxma B."/>
            <person name="Van Alen T."/>
            <person name="Hackstein J.H."/>
            <person name="Baker S.E."/>
            <person name="Grigoriev I.V."/>
            <person name="O'Malley M.A."/>
        </authorList>
    </citation>
    <scope>NUCLEOTIDE SEQUENCE [LARGE SCALE GENOMIC DNA]</scope>
    <source>
        <strain evidence="15">finn</strain>
    </source>
</reference>
<evidence type="ECO:0000256" key="1">
    <source>
        <dbReference type="ARBA" id="ARBA00000966"/>
    </source>
</evidence>
<feature type="domain" description="CBM10" evidence="13">
    <location>
        <begin position="691"/>
        <end position="735"/>
    </location>
</feature>
<evidence type="ECO:0000256" key="9">
    <source>
        <dbReference type="ARBA" id="ARBA00023326"/>
    </source>
</evidence>